<feature type="compositionally biased region" description="Basic and acidic residues" evidence="1">
    <location>
        <begin position="2927"/>
        <end position="2975"/>
    </location>
</feature>
<dbReference type="PANTHER" id="PTHR33775">
    <property type="entry name" value="CARDIAC-ENRICHED FHL2-INTERACTING PROTEIN-RELATED"/>
    <property type="match status" value="1"/>
</dbReference>
<feature type="region of interest" description="Disordered" evidence="1">
    <location>
        <begin position="1413"/>
        <end position="1435"/>
    </location>
</feature>
<feature type="compositionally biased region" description="Basic and acidic residues" evidence="1">
    <location>
        <begin position="1516"/>
        <end position="1525"/>
    </location>
</feature>
<feature type="compositionally biased region" description="Polar residues" evidence="1">
    <location>
        <begin position="2172"/>
        <end position="2188"/>
    </location>
</feature>
<feature type="compositionally biased region" description="Basic and acidic residues" evidence="1">
    <location>
        <begin position="815"/>
        <end position="844"/>
    </location>
</feature>
<feature type="compositionally biased region" description="Low complexity" evidence="1">
    <location>
        <begin position="1846"/>
        <end position="1858"/>
    </location>
</feature>
<feature type="region of interest" description="Disordered" evidence="1">
    <location>
        <begin position="2424"/>
        <end position="3156"/>
    </location>
</feature>
<feature type="compositionally biased region" description="Basic and acidic residues" evidence="1">
    <location>
        <begin position="2626"/>
        <end position="2920"/>
    </location>
</feature>
<dbReference type="EMBL" id="ML240942">
    <property type="protein sequence ID" value="TKS65638.1"/>
    <property type="molecule type" value="Genomic_DNA"/>
</dbReference>
<feature type="compositionally biased region" description="Polar residues" evidence="1">
    <location>
        <begin position="2531"/>
        <end position="2541"/>
    </location>
</feature>
<feature type="region of interest" description="Disordered" evidence="1">
    <location>
        <begin position="64"/>
        <end position="99"/>
    </location>
</feature>
<feature type="compositionally biased region" description="Basic and acidic residues" evidence="1">
    <location>
        <begin position="2593"/>
        <end position="2611"/>
    </location>
</feature>
<feature type="compositionally biased region" description="Basic and acidic residues" evidence="1">
    <location>
        <begin position="1341"/>
        <end position="1361"/>
    </location>
</feature>
<feature type="region of interest" description="Disordered" evidence="1">
    <location>
        <begin position="2172"/>
        <end position="2208"/>
    </location>
</feature>
<feature type="compositionally biased region" description="Polar residues" evidence="1">
    <location>
        <begin position="3232"/>
        <end position="3244"/>
    </location>
</feature>
<dbReference type="Proteomes" id="UP000298787">
    <property type="component" value="Unassembled WGS sequence"/>
</dbReference>
<feature type="compositionally biased region" description="Basic and acidic residues" evidence="1">
    <location>
        <begin position="1488"/>
        <end position="1501"/>
    </location>
</feature>
<feature type="compositionally biased region" description="Basic residues" evidence="1">
    <location>
        <begin position="8"/>
        <end position="19"/>
    </location>
</feature>
<dbReference type="GO" id="GO:0070886">
    <property type="term" value="P:positive regulation of calcineurin-NFAT signaling cascade"/>
    <property type="evidence" value="ECO:0007669"/>
    <property type="project" value="TreeGrafter"/>
</dbReference>
<feature type="region of interest" description="Disordered" evidence="1">
    <location>
        <begin position="1596"/>
        <end position="1778"/>
    </location>
</feature>
<feature type="compositionally biased region" description="Low complexity" evidence="1">
    <location>
        <begin position="22"/>
        <end position="32"/>
    </location>
</feature>
<feature type="region of interest" description="Disordered" evidence="1">
    <location>
        <begin position="1236"/>
        <end position="1275"/>
    </location>
</feature>
<feature type="compositionally biased region" description="Basic and acidic residues" evidence="1">
    <location>
        <begin position="1076"/>
        <end position="1216"/>
    </location>
</feature>
<feature type="compositionally biased region" description="Polar residues" evidence="1">
    <location>
        <begin position="2548"/>
        <end position="2562"/>
    </location>
</feature>
<feature type="compositionally biased region" description="Basic and acidic residues" evidence="1">
    <location>
        <begin position="1659"/>
        <end position="1670"/>
    </location>
</feature>
<feature type="compositionally biased region" description="Basic and acidic residues" evidence="1">
    <location>
        <begin position="2357"/>
        <end position="2375"/>
    </location>
</feature>
<dbReference type="InterPro" id="IPR052303">
    <property type="entry name" value="CEFIP"/>
</dbReference>
<feature type="compositionally biased region" description="Basic and acidic residues" evidence="1">
    <location>
        <begin position="384"/>
        <end position="393"/>
    </location>
</feature>
<evidence type="ECO:0000256" key="1">
    <source>
        <dbReference type="SAM" id="MobiDB-lite"/>
    </source>
</evidence>
<feature type="compositionally biased region" description="Basic and acidic residues" evidence="1">
    <location>
        <begin position="1713"/>
        <end position="1750"/>
    </location>
</feature>
<organism evidence="3 4">
    <name type="scientific">Collichthys lucidus</name>
    <name type="common">Big head croaker</name>
    <name type="synonym">Sciaena lucida</name>
    <dbReference type="NCBI Taxonomy" id="240159"/>
    <lineage>
        <taxon>Eukaryota</taxon>
        <taxon>Metazoa</taxon>
        <taxon>Chordata</taxon>
        <taxon>Craniata</taxon>
        <taxon>Vertebrata</taxon>
        <taxon>Euteleostomi</taxon>
        <taxon>Actinopterygii</taxon>
        <taxon>Neopterygii</taxon>
        <taxon>Teleostei</taxon>
        <taxon>Neoteleostei</taxon>
        <taxon>Acanthomorphata</taxon>
        <taxon>Eupercaria</taxon>
        <taxon>Sciaenidae</taxon>
        <taxon>Collichthys</taxon>
    </lineage>
</organism>
<feature type="compositionally biased region" description="Basic and acidic residues" evidence="1">
    <location>
        <begin position="1939"/>
        <end position="1966"/>
    </location>
</feature>
<feature type="compositionally biased region" description="Basic and acidic residues" evidence="1">
    <location>
        <begin position="2312"/>
        <end position="2321"/>
    </location>
</feature>
<dbReference type="STRING" id="240159.A0A4U5TWL7"/>
<feature type="region of interest" description="Disordered" evidence="1">
    <location>
        <begin position="2226"/>
        <end position="2255"/>
    </location>
</feature>
<feature type="compositionally biased region" description="Basic and acidic residues" evidence="1">
    <location>
        <begin position="3009"/>
        <end position="3040"/>
    </location>
</feature>
<name>A0A4U5TWL7_COLLU</name>
<feature type="compositionally biased region" description="Polar residues" evidence="1">
    <location>
        <begin position="2301"/>
        <end position="2311"/>
    </location>
</feature>
<feature type="compositionally biased region" description="Low complexity" evidence="1">
    <location>
        <begin position="3380"/>
        <end position="3393"/>
    </location>
</feature>
<feature type="region of interest" description="Disordered" evidence="1">
    <location>
        <begin position="810"/>
        <end position="844"/>
    </location>
</feature>
<feature type="compositionally biased region" description="Basic and acidic residues" evidence="1">
    <location>
        <begin position="1036"/>
        <end position="1069"/>
    </location>
</feature>
<evidence type="ECO:0000313" key="4">
    <source>
        <dbReference type="Proteomes" id="UP000298787"/>
    </source>
</evidence>
<feature type="compositionally biased region" description="Basic and acidic residues" evidence="1">
    <location>
        <begin position="3245"/>
        <end position="3255"/>
    </location>
</feature>
<accession>A0A4U5TWL7</accession>
<reference evidence="3 4" key="1">
    <citation type="submission" date="2019-01" db="EMBL/GenBank/DDBJ databases">
        <title>Genome Assembly of Collichthys lucidus.</title>
        <authorList>
            <person name="Cai M."/>
            <person name="Xiao S."/>
        </authorList>
    </citation>
    <scope>NUCLEOTIDE SEQUENCE [LARGE SCALE GENOMIC DNA]</scope>
    <source>
        <strain evidence="3">JT15FE1705JMU</strain>
        <tissue evidence="3">Muscle</tissue>
    </source>
</reference>
<feature type="region of interest" description="Disordered" evidence="1">
    <location>
        <begin position="3543"/>
        <end position="3620"/>
    </location>
</feature>
<feature type="compositionally biased region" description="Low complexity" evidence="1">
    <location>
        <begin position="2994"/>
        <end position="3008"/>
    </location>
</feature>
<gene>
    <name evidence="3" type="ORF">D9C73_028304</name>
</gene>
<feature type="region of interest" description="Disordered" evidence="1">
    <location>
        <begin position="2270"/>
        <end position="2377"/>
    </location>
</feature>
<dbReference type="GO" id="GO:0030018">
    <property type="term" value="C:Z disc"/>
    <property type="evidence" value="ECO:0007669"/>
    <property type="project" value="TreeGrafter"/>
</dbReference>
<feature type="region of interest" description="Disordered" evidence="1">
    <location>
        <begin position="1033"/>
        <end position="1216"/>
    </location>
</feature>
<feature type="compositionally biased region" description="Basic and acidic residues" evidence="1">
    <location>
        <begin position="2124"/>
        <end position="2138"/>
    </location>
</feature>
<feature type="compositionally biased region" description="Basic and acidic residues" evidence="1">
    <location>
        <begin position="1236"/>
        <end position="1268"/>
    </location>
</feature>
<feature type="region of interest" description="Disordered" evidence="1">
    <location>
        <begin position="1"/>
        <end position="40"/>
    </location>
</feature>
<dbReference type="Pfam" id="PF15232">
    <property type="entry name" value="DUF4585"/>
    <property type="match status" value="1"/>
</dbReference>
<feature type="region of interest" description="Disordered" evidence="1">
    <location>
        <begin position="3187"/>
        <end position="3365"/>
    </location>
</feature>
<feature type="region of interest" description="Disordered" evidence="1">
    <location>
        <begin position="1475"/>
        <end position="1551"/>
    </location>
</feature>
<feature type="compositionally biased region" description="Basic and acidic residues" evidence="1">
    <location>
        <begin position="3047"/>
        <end position="3156"/>
    </location>
</feature>
<protein>
    <recommendedName>
        <fullName evidence="2">DUF4585 domain-containing protein</fullName>
    </recommendedName>
</protein>
<dbReference type="PANTHER" id="PTHR33775:SF2">
    <property type="entry name" value="CARDIAC-ENRICHED FHL2-INTERACTING PROTEIN"/>
    <property type="match status" value="1"/>
</dbReference>
<feature type="region of interest" description="Disordered" evidence="1">
    <location>
        <begin position="347"/>
        <end position="429"/>
    </location>
</feature>
<feature type="region of interest" description="Disordered" evidence="1">
    <location>
        <begin position="3380"/>
        <end position="3404"/>
    </location>
</feature>
<evidence type="ECO:0000259" key="2">
    <source>
        <dbReference type="Pfam" id="PF15232"/>
    </source>
</evidence>
<feature type="domain" description="DUF4585" evidence="2">
    <location>
        <begin position="3633"/>
        <end position="3695"/>
    </location>
</feature>
<dbReference type="InterPro" id="IPR027838">
    <property type="entry name" value="DUF4585"/>
</dbReference>
<feature type="compositionally biased region" description="Basic and acidic residues" evidence="1">
    <location>
        <begin position="1413"/>
        <end position="1426"/>
    </location>
</feature>
<feature type="compositionally biased region" description="Basic and acidic residues" evidence="1">
    <location>
        <begin position="2430"/>
        <end position="2441"/>
    </location>
</feature>
<feature type="compositionally biased region" description="Basic and acidic residues" evidence="1">
    <location>
        <begin position="86"/>
        <end position="99"/>
    </location>
</feature>
<feature type="compositionally biased region" description="Polar residues" evidence="1">
    <location>
        <begin position="2511"/>
        <end position="2522"/>
    </location>
</feature>
<feature type="compositionally biased region" description="Polar residues" evidence="1">
    <location>
        <begin position="2278"/>
        <end position="2287"/>
    </location>
</feature>
<feature type="compositionally biased region" description="Polar residues" evidence="1">
    <location>
        <begin position="2335"/>
        <end position="2356"/>
    </location>
</feature>
<feature type="compositionally biased region" description="Polar residues" evidence="1">
    <location>
        <begin position="1864"/>
        <end position="1882"/>
    </location>
</feature>
<feature type="compositionally biased region" description="Polar residues" evidence="1">
    <location>
        <begin position="1612"/>
        <end position="1621"/>
    </location>
</feature>
<feature type="region of interest" description="Disordered" evidence="1">
    <location>
        <begin position="1812"/>
        <end position="1973"/>
    </location>
</feature>
<feature type="compositionally biased region" description="Basic and acidic residues" evidence="1">
    <location>
        <begin position="1766"/>
        <end position="1778"/>
    </location>
</feature>
<feature type="region of interest" description="Disordered" evidence="1">
    <location>
        <begin position="1325"/>
        <end position="1365"/>
    </location>
</feature>
<feature type="compositionally biased region" description="Low complexity" evidence="1">
    <location>
        <begin position="3256"/>
        <end position="3268"/>
    </location>
</feature>
<feature type="region of interest" description="Disordered" evidence="1">
    <location>
        <begin position="512"/>
        <end position="532"/>
    </location>
</feature>
<feature type="compositionally biased region" description="Polar residues" evidence="1">
    <location>
        <begin position="1891"/>
        <end position="1909"/>
    </location>
</feature>
<feature type="compositionally biased region" description="Basic and acidic residues" evidence="1">
    <location>
        <begin position="2463"/>
        <end position="2492"/>
    </location>
</feature>
<feature type="compositionally biased region" description="Basic and acidic residues" evidence="1">
    <location>
        <begin position="2982"/>
        <end position="2993"/>
    </location>
</feature>
<feature type="compositionally biased region" description="Basic and acidic residues" evidence="1">
    <location>
        <begin position="3187"/>
        <end position="3228"/>
    </location>
</feature>
<feature type="compositionally biased region" description="Polar residues" evidence="1">
    <location>
        <begin position="404"/>
        <end position="424"/>
    </location>
</feature>
<feature type="compositionally biased region" description="Basic and acidic residues" evidence="1">
    <location>
        <begin position="2189"/>
        <end position="2206"/>
    </location>
</feature>
<evidence type="ECO:0000313" key="3">
    <source>
        <dbReference type="EMBL" id="TKS65638.1"/>
    </source>
</evidence>
<proteinExistence type="predicted"/>
<feature type="compositionally biased region" description="Polar residues" evidence="1">
    <location>
        <begin position="2228"/>
        <end position="2239"/>
    </location>
</feature>
<keyword evidence="4" id="KW-1185">Reference proteome</keyword>
<feature type="region of interest" description="Disordered" evidence="1">
    <location>
        <begin position="2119"/>
        <end position="2146"/>
    </location>
</feature>
<sequence>MTSVEKRRSGRKSGGHRKHSDGGYSDTSSGGSFLDETDREVSSLTDRAFRSLCIGDEAVYNDSDLCSSSPCSQRDRQLAFSQSGQERGREDREREELKRAAHESFSLRMQQYGQEWIHGGMYGAEIQRDPQWEVYGERTQGRVSATFQHSFVETSQQGESLREEQLSFVSNGATELSSQQRRSRSRVSSLIRAFNSEGHKDGAGMDGKLETSWDKSALMSIQRELSEFSTPYQQSFNSGYYPSAGPYSSQEANLYASEVAAVAHMNSASSFMSSSHSKHSMSTQVNCNSNFFIHSEFSPFRVWRDHNRFPFQQGQVSGFMHCSEFPKWYETPMYKELSLEAQPQGPYRFEERGNRHPRNNLASVVPPTPSRSTSTSTMLQKSLAVEKRCESELAGHYPHRKRTQSLGTNRLPSQRPSTASPTTEMSRRVQDTISSVKALQQKIKMMTEQNITTEMTENQQGVLYNNDNLIPFGSNAQTVAPASYNISQLQAPLVHAHQEVERSELQQYAVSPQPMEHPPVRAESRGANPDVRMSSYKSRATSLLFNLKDNRKRVKSTYSPPKFKGLEMPEKNKQPLLQEPRDTVIDIPEFPDPDIQFSQVEASSRANAASHQYVNQYHNPGLPLATLNSQPATAYTGQYSEYTSSDYQTAQMQGEIVHHSGFTGLIPENYASNQLANGQNLHEDLSSFPPYKQGMIDNVQTLGGDTFKPSYTATEIQRIYADNNQAGEYLISKANTQQHFNETVGREFTKVDRYQQLKENQHDYSNVSSQDMWGQTNSQDTENISLKAAISPWKQETTALIENDQHAQAYQKAAARKEELSLPRDKYREENQQNKELEKTESRESFGVGTCHKKAGLVNPNISNQLPQYAPFSNDTAENPKGFGQQQPKAFKDKQVLPTSYGYNEENEMKDNYSMQDYNRYADHDKTMLMQETGQRKQMPKGYEIQSLQPIEAKPQLEHNKTKMSLSDFDNASAPTIANRVEHRQFAEVKAEQAMAEHIKAQHAQAELAKAQHWAQVEQPKVESAGLILTGQTGSEKVKAEQGKAEITEHERVAEAEHIEPPEQYRETQSDQTSEEQTKAEQTRSQKVIEKPKNITEEAGDVHMRGVQEKQVKEEQVEAERLKEEHIKTDLAKTERASIKQAMTEEARGGRIKAEQLKEEEARAKQVEREQIEAERIRTEKVKAEQAEAERRNKEQAKLRQLKEQQAKADQEKTKVVDSIDAGRINAKQPITQISKVKEEKVEDRNPKLEQTKAELAKAEQTKTESMQERSANSAAKLTVMQQVKSEPDKVQQVKTELAKAKAELAKIKEKMRGEQKVKNAICTKEDGVTKGPPLRVNINKNEEDKDQDQAKQTHQQREDLVVVQRQSVDNAIRGANDYTCPRGKYVFTENKPAENVSSNDASDTPSVILDKVETTNNEKSKDRHSPTNRFATANTENKVDVGSFKSNQVTESHYVYSESSKEFKLSVADHLPSNVDRANSDAATNKMKNDSVENLERCDPLKNTGVDFGLAKTTPLERKPKSTEHSVGPSKDPHFTPTKALSHKERAQTKQEILTSKIKAHAEKEISAIKEKGFAKRDGFISRTSTKLLGSQVVNVRQKPPSQEVSKKQESTMSSNTTPKNHMELSGIQMEPVKSVSDPSSAAIPVKSVATTSQLVDHSQKQVPKDPMKSKNNVPTPREGKQAESYTMSTDEGLVENQKKVNESGIKSPIQSKEEVPKNKQGQQEENHEISGKQKERLKDDLNKEKEDPPQATALVKTESSKPAMTEKAKNKHETCHKDTVPSLNLVLGQNETPVADDSLQITGIMVTVRERKPSVNNGQRNTEETESNTSKIDKCHPSSGLEVSKGSKSSMDVSSKIGMNNHPETMQEISTLETRQNNVPENVKRINLQHASTSTNTNSQRETQLQEPQAEKAVPSAVTVPTKNKVPAEPLLYKQDTIARESKENSAKSVKKGEAQSNTEEKTPQRQKAHSNETFMAKAVNTGINHANNSNKSDAETLIMHDVKPSLKEDMTTVINPPKNVSIDAKNATLLEEKRCDSTPAKPLNKTNPSNHLTQNENIHKETHTGENNQVDDDVHIGSISIRVVPAVTEKDNLKTEGKHHVTTVPSGLVAGNEHTQVASSNHEERVDTNKEDIKDLSPASCEKQMKDSLEDKLGVQHVWSSVRKDSLKISNQQNSVNTTGENTQAEDGKPEKAKSGKSVDESKVQPMEGDYFQVQRIAETKNEAHNSVNIGDTSNAVLKGREPPGLVPNTTTIRNESCNEEKGVFVLDQSKIKTVESSSVSVQDEITKRKKKEKEDNLASNQRNGSTERQSHKNEKTEAGQTTHIRKHTHSTQHTENQSSISARERQSSNSSHPARENTVEPEVKPKPKEKVSTIPEITALADYARLKVIASEDHANTIQEFPPNKKEGFFPLIQTHHSRRPVFTADPKDLSVKEKSLPNKTEVNSKVNKEPKPLVFPITEKEHQRTGMFKLGDKERQEKMRSDARTSEDVLDPGVKHSQHLKERGKSPTTHLKNQGSEKQVAGTDIQRVSQAVQSIPSHPPPTTCSEVNRPRNTSVSQRIKRLEAYTTGNSKQTKLRRDENTDNALKQNRPEKLRQERPITHYEETMARQSFAEQEQQEEEQTSRVEVNRRAEDIKIKHIIEESRASQAEEERRATQREEERRAREREAIAIQIKERREKQREAERRAEEERHRLAKQTEEKITAQKEEEMRAKQREEEQIKEKEKMLKQQEEERAAQEEQQRRAAVIEEQQKRAAQKEQQRRAALVEEQKRRAAQEEQQRRAAQQERQRRAAQEEQQRRAAQEEQQRRAAQEEQQRRAAQEEQQRRAAQEEQQRRAAQEEQQRRAAQEEQQRRAAQEEQQRRAAQEEQQRRAAQEEQQRRAAQEEQQRRAALVEEQKRRAAQEEQKRRAAQEEQQRQAAQEEQQRRAALIEEQKKRAAQEEQQRRAALEEQQRRAAQEEQQKRAAQEEQQRQAAQEEQQRRAAQEEQQRQAAQEEQQRQAAQEEQQKRAALIEEQKKRAAQEEEQRRAALIEEQQRQAAQEEQQKRAALIEEQKKRAAQEEQQRRAALIEEQKRRATQEEQRQAKQDEEILANIEKEKKRKQREEEKAAKISEEEKIKQAQDHQIKEHRGERQKREELMRTQRENDERRAVQIEKTIIKQRDEKHTKEKMARFLEESQAALKKEEKKVAQRNNEIRSIKRGEEEKLAVSREKERADQMEEQKRAAQSVDSLQYYAITSTESERKLRERHLSSPSPSQQRNNSSGFESTEDSHTRAYRPHAPASPAPSLPRSNTSSPAPGTKPLMFRVKDNTNRGPLFTKSVKPRFHKNFGEDFRVGSPMGSERGEEEQETLRRGALTPLHSDTGLNRLAAIRESSTFQSASSSQDYSAPLPHHRPYSRRSIALDEDDSRSVISNMSEDVESFATSAADLADIRGLYDYERPESACSFSSDVSRSLGRPPVVPPKSEKALRRAQRLTTRRIKKELSKAVADSPVGVEKPFQEDSGIPSSSSIEVCSSKLHAVASPHFSSPVSIAHAPTVGSSLPSSNREHQSSQSSFYASPHATGPISLPTASPHATAPISLPVASPHATGPVSHPAAPKIIADVPSSPTLHHANHPAPVTQYHVESNYPLTQRKVLQDLGSGQYFVVDVPVEVKKKTFFDPETGKYVQLNVRESAKSTSRPQPQQTYLQPQLQPQVHVNTQQQPLTQDSPTGKPLVLYQGYHGYPQGYQTVAMNSVPNNRSSAPVTLHQDQQPVMDSHRYGYPAPEMGQNSEGHRYSPEKTPYMDTVNDTDKTHNTVYNTHGPYESFPECDTNSQLAGSSVCQNDSSAHSRYQPRDIITMSELEDFMELSDW</sequence>
<feature type="compositionally biased region" description="Polar residues" evidence="1">
    <location>
        <begin position="1596"/>
        <end position="1605"/>
    </location>
</feature>